<name>A0A0R3TD32_RODNA</name>
<dbReference type="GO" id="GO:0005737">
    <property type="term" value="C:cytoplasm"/>
    <property type="evidence" value="ECO:0007669"/>
    <property type="project" value="TreeGrafter"/>
</dbReference>
<evidence type="ECO:0000256" key="11">
    <source>
        <dbReference type="PROSITE-ProRule" id="PRU00339"/>
    </source>
</evidence>
<evidence type="ECO:0000313" key="14">
    <source>
        <dbReference type="EMBL" id="VDO00829.1"/>
    </source>
</evidence>
<dbReference type="GO" id="GO:0032259">
    <property type="term" value="P:methylation"/>
    <property type="evidence" value="ECO:0007669"/>
    <property type="project" value="UniProtKB-KW"/>
</dbReference>
<keyword evidence="3" id="KW-0949">S-adenosyl-L-methionine</keyword>
<feature type="domain" description="SET" evidence="12">
    <location>
        <begin position="302"/>
        <end position="686"/>
    </location>
</feature>
<accession>A0A0R3TD32</accession>
<dbReference type="InterPro" id="IPR044421">
    <property type="entry name" value="SMYD4_SET"/>
</dbReference>
<dbReference type="PROSITE" id="PS50280">
    <property type="entry name" value="SET"/>
    <property type="match status" value="1"/>
</dbReference>
<keyword evidence="11" id="KW-0802">TPR repeat</keyword>
<evidence type="ECO:0000259" key="12">
    <source>
        <dbReference type="PROSITE" id="PS50280"/>
    </source>
</evidence>
<keyword evidence="1" id="KW-0489">Methyltransferase</keyword>
<dbReference type="Proteomes" id="UP000278807">
    <property type="component" value="Unassembled WGS sequence"/>
</dbReference>
<dbReference type="AlphaFoldDB" id="A0A0R3TD32"/>
<dbReference type="SUPFAM" id="SSF82199">
    <property type="entry name" value="SET domain"/>
    <property type="match status" value="1"/>
</dbReference>
<dbReference type="Gene3D" id="1.25.40.10">
    <property type="entry name" value="Tetratricopeptide repeat domain"/>
    <property type="match status" value="1"/>
</dbReference>
<reference evidence="14 15" key="2">
    <citation type="submission" date="2018-11" db="EMBL/GenBank/DDBJ databases">
        <authorList>
            <consortium name="Pathogen Informatics"/>
        </authorList>
    </citation>
    <scope>NUCLEOTIDE SEQUENCE [LARGE SCALE GENOMIC DNA]</scope>
</reference>
<gene>
    <name evidence="14" type="ORF">HNAJ_LOCUS4969</name>
</gene>
<dbReference type="GO" id="GO:0008270">
    <property type="term" value="F:zinc ion binding"/>
    <property type="evidence" value="ECO:0007669"/>
    <property type="project" value="UniProtKB-KW"/>
</dbReference>
<evidence type="ECO:0000256" key="5">
    <source>
        <dbReference type="ARBA" id="ARBA00022771"/>
    </source>
</evidence>
<dbReference type="InterPro" id="IPR011990">
    <property type="entry name" value="TPR-like_helical_dom_sf"/>
</dbReference>
<dbReference type="GO" id="GO:0005634">
    <property type="term" value="C:nucleus"/>
    <property type="evidence" value="ECO:0007669"/>
    <property type="project" value="TreeGrafter"/>
</dbReference>
<dbReference type="PROSITE" id="PS01360">
    <property type="entry name" value="ZF_MYND_1"/>
    <property type="match status" value="1"/>
</dbReference>
<sequence>MLNAIHSIVGHTIASELSNKLLSPRNILDSALNQPLTTSNADTFADLIVYAERESLSQDTAREYFQLVRDSIPIDENLKREFNAKSTDFERVCFFLELLGRSNEASSSISKLGFRKANRDIKRSFKKSDIVSKLCLVDSGECDINSDADKKLEYSTLAVFYASSKEQLCLTLAARSTVLYSLGLLNEAIRDAKRALKFNRGDIEKGKINSYLGKYYTEIGKFKKAQRYFQEARILLKEHQDSQWAQMAKDAEQECLRKERKGLKSTAFQSEFCVHFPMPPPVHHGVPRATTESPAPSASSNLQPVLRKDNKGWAMIATRDIKEGEIIFVEEPYATSVGLKRTFFCYVCFKRCHNLIPCARCSSVGFCSKKCKKRGKQNGHIYGCRGLMPCTYLSVFDGNKENPEFPSHQGPVALLAYNCIANTNPQRLLDYICSTGEYKASDRFMALQNELINSSLCSSFSPSSSSSSSLSSLPQVETRIFPKTDSSLLYLILDLVNWEVDVIIRILFKNEPGHQAFVGSDKVRRTPPKQIGSFDYSSVAFLPACSEKRSFENLWSLTMAAVYLTFCFHIGGYPMKWCRETDLFFELPSASKRPDCIPASWLASCLLYHLQTIGINSFSVTELAGKEKFDEGRSLDRIGRTLLPALSLINHSCVPSADVLTTSEGYGILIAWKFIPKGDEVTINYFPDYSNRSDERHAILLNRFYFNCTCSACNIQSSFPNPEGEIILICLKCKAKYPIDKRCPRCNSKLGSRFYNKTVSKFTTTIVNCFEHNYFDLKAFKRFRKSLKSRIHPPQRALKLARAFYQTAIHYSYGLWTIEPWHKGRKLETQTPIEGEEEEEVEEKESI</sequence>
<keyword evidence="6" id="KW-0862">Zinc</keyword>
<keyword evidence="5 10" id="KW-0863">Zinc-finger</keyword>
<dbReference type="InterPro" id="IPR001214">
    <property type="entry name" value="SET_dom"/>
</dbReference>
<feature type="domain" description="MYND-type" evidence="13">
    <location>
        <begin position="345"/>
        <end position="384"/>
    </location>
</feature>
<evidence type="ECO:0000256" key="6">
    <source>
        <dbReference type="ARBA" id="ARBA00022833"/>
    </source>
</evidence>
<evidence type="ECO:0000256" key="8">
    <source>
        <dbReference type="ARBA" id="ARBA00093635"/>
    </source>
</evidence>
<evidence type="ECO:0000256" key="7">
    <source>
        <dbReference type="ARBA" id="ARBA00093423"/>
    </source>
</evidence>
<evidence type="ECO:0000259" key="13">
    <source>
        <dbReference type="PROSITE" id="PS50865"/>
    </source>
</evidence>
<dbReference type="InterPro" id="IPR019734">
    <property type="entry name" value="TPR_rpt"/>
</dbReference>
<dbReference type="EMBL" id="UZAE01003885">
    <property type="protein sequence ID" value="VDO00829.1"/>
    <property type="molecule type" value="Genomic_DNA"/>
</dbReference>
<dbReference type="SUPFAM" id="SSF48452">
    <property type="entry name" value="TPR-like"/>
    <property type="match status" value="1"/>
</dbReference>
<dbReference type="InterPro" id="IPR052097">
    <property type="entry name" value="SET-MYND_domain_protein"/>
</dbReference>
<keyword evidence="15" id="KW-1185">Reference proteome</keyword>
<dbReference type="PROSITE" id="PS50865">
    <property type="entry name" value="ZF_MYND_2"/>
    <property type="match status" value="1"/>
</dbReference>
<evidence type="ECO:0000256" key="4">
    <source>
        <dbReference type="ARBA" id="ARBA00022723"/>
    </source>
</evidence>
<dbReference type="GO" id="GO:0008168">
    <property type="term" value="F:methyltransferase activity"/>
    <property type="evidence" value="ECO:0007669"/>
    <property type="project" value="UniProtKB-KW"/>
</dbReference>
<dbReference type="CDD" id="cd10536">
    <property type="entry name" value="SET_SMYD4"/>
    <property type="match status" value="1"/>
</dbReference>
<proteinExistence type="predicted"/>
<organism evidence="16">
    <name type="scientific">Rodentolepis nana</name>
    <name type="common">Dwarf tapeworm</name>
    <name type="synonym">Hymenolepis nana</name>
    <dbReference type="NCBI Taxonomy" id="102285"/>
    <lineage>
        <taxon>Eukaryota</taxon>
        <taxon>Metazoa</taxon>
        <taxon>Spiralia</taxon>
        <taxon>Lophotrochozoa</taxon>
        <taxon>Platyhelminthes</taxon>
        <taxon>Cestoda</taxon>
        <taxon>Eucestoda</taxon>
        <taxon>Cyclophyllidea</taxon>
        <taxon>Hymenolepididae</taxon>
        <taxon>Rodentolepis</taxon>
    </lineage>
</organism>
<evidence type="ECO:0000256" key="2">
    <source>
        <dbReference type="ARBA" id="ARBA00022679"/>
    </source>
</evidence>
<reference evidence="16" key="1">
    <citation type="submission" date="2017-02" db="UniProtKB">
        <authorList>
            <consortium name="WormBaseParasite"/>
        </authorList>
    </citation>
    <scope>IDENTIFICATION</scope>
</reference>
<comment type="function">
    <text evidence="7">Protein-lysine N-methyltransferase. Monomethylates PRMT5, modulating its transcriptional activity. May also act as a histone methyltransferase. Plays a critical role in cardiac development. Acts as a key epigenetic regulator of gene expression during cardiac development via its dual activities as a methyltransferase and negative regulator of HDAC1.</text>
</comment>
<feature type="repeat" description="TPR" evidence="11">
    <location>
        <begin position="206"/>
        <end position="239"/>
    </location>
</feature>
<dbReference type="PANTHER" id="PTHR46165">
    <property type="entry name" value="SET AND MYND DOMAIN-CONTAINING PROTEIN 4"/>
    <property type="match status" value="1"/>
</dbReference>
<evidence type="ECO:0000256" key="3">
    <source>
        <dbReference type="ARBA" id="ARBA00022691"/>
    </source>
</evidence>
<dbReference type="PROSITE" id="PS50005">
    <property type="entry name" value="TPR"/>
    <property type="match status" value="1"/>
</dbReference>
<dbReference type="PANTHER" id="PTHR46165:SF6">
    <property type="entry name" value="SET AND MYND DOMAIN-CONTAINING PROTEIN 4-LIKE PROTEIN"/>
    <property type="match status" value="1"/>
</dbReference>
<dbReference type="Gene3D" id="2.170.270.10">
    <property type="entry name" value="SET domain"/>
    <property type="match status" value="1"/>
</dbReference>
<protein>
    <recommendedName>
        <fullName evidence="8">Protein-lysine N-methyltransferase SMYD4</fullName>
    </recommendedName>
    <alternativeName>
        <fullName evidence="9">SET and MYND domain-containing protein 4</fullName>
    </alternativeName>
</protein>
<evidence type="ECO:0000256" key="10">
    <source>
        <dbReference type="PROSITE-ProRule" id="PRU00134"/>
    </source>
</evidence>
<keyword evidence="4" id="KW-0479">Metal-binding</keyword>
<dbReference type="STRING" id="102285.A0A0R3TD32"/>
<keyword evidence="2" id="KW-0808">Transferase</keyword>
<evidence type="ECO:0000256" key="1">
    <source>
        <dbReference type="ARBA" id="ARBA00022603"/>
    </source>
</evidence>
<dbReference type="WBParaSite" id="HNAJ_0000497101-mRNA-1">
    <property type="protein sequence ID" value="HNAJ_0000497101-mRNA-1"/>
    <property type="gene ID" value="HNAJ_0000497101"/>
</dbReference>
<evidence type="ECO:0000256" key="9">
    <source>
        <dbReference type="ARBA" id="ARBA00093680"/>
    </source>
</evidence>
<dbReference type="InterPro" id="IPR002893">
    <property type="entry name" value="Znf_MYND"/>
</dbReference>
<dbReference type="GO" id="GO:0042826">
    <property type="term" value="F:histone deacetylase binding"/>
    <property type="evidence" value="ECO:0007669"/>
    <property type="project" value="TreeGrafter"/>
</dbReference>
<dbReference type="Pfam" id="PF00856">
    <property type="entry name" value="SET"/>
    <property type="match status" value="1"/>
</dbReference>
<dbReference type="InterPro" id="IPR046341">
    <property type="entry name" value="SET_dom_sf"/>
</dbReference>
<evidence type="ECO:0000313" key="15">
    <source>
        <dbReference type="Proteomes" id="UP000278807"/>
    </source>
</evidence>
<evidence type="ECO:0000313" key="16">
    <source>
        <dbReference type="WBParaSite" id="HNAJ_0000497101-mRNA-1"/>
    </source>
</evidence>
<dbReference type="OrthoDB" id="5945798at2759"/>